<gene>
    <name evidence="1" type="ORF">BAG01nite_08090</name>
</gene>
<reference evidence="1 2" key="1">
    <citation type="submission" date="2019-06" db="EMBL/GenBank/DDBJ databases">
        <title>Whole genome shotgun sequence of Brevibacillus agri NBRC 15538.</title>
        <authorList>
            <person name="Hosoyama A."/>
            <person name="Uohara A."/>
            <person name="Ohji S."/>
            <person name="Ichikawa N."/>
        </authorList>
    </citation>
    <scope>NUCLEOTIDE SEQUENCE [LARGE SCALE GENOMIC DNA]</scope>
    <source>
        <strain evidence="1 2">NBRC 15538</strain>
    </source>
</reference>
<evidence type="ECO:0000313" key="2">
    <source>
        <dbReference type="Proteomes" id="UP000317180"/>
    </source>
</evidence>
<dbReference type="EMBL" id="BJOD01000006">
    <property type="protein sequence ID" value="GED24707.1"/>
    <property type="molecule type" value="Genomic_DNA"/>
</dbReference>
<organism evidence="1 2">
    <name type="scientific">Brevibacillus agri</name>
    <dbReference type="NCBI Taxonomy" id="51101"/>
    <lineage>
        <taxon>Bacteria</taxon>
        <taxon>Bacillati</taxon>
        <taxon>Bacillota</taxon>
        <taxon>Bacilli</taxon>
        <taxon>Bacillales</taxon>
        <taxon>Paenibacillaceae</taxon>
        <taxon>Brevibacillus</taxon>
    </lineage>
</organism>
<dbReference type="Proteomes" id="UP000317180">
    <property type="component" value="Unassembled WGS sequence"/>
</dbReference>
<comment type="caution">
    <text evidence="1">The sequence shown here is derived from an EMBL/GenBank/DDBJ whole genome shotgun (WGS) entry which is preliminary data.</text>
</comment>
<protein>
    <submittedName>
        <fullName evidence="1">Uncharacterized protein</fullName>
    </submittedName>
</protein>
<proteinExistence type="predicted"/>
<name>A0ABQ0SLJ9_9BACL</name>
<accession>A0ABQ0SLJ9</accession>
<dbReference type="RefSeq" id="WP_005833543.1">
    <property type="nucleotide sequence ID" value="NZ_BJOD01000006.1"/>
</dbReference>
<dbReference type="GeneID" id="82813855"/>
<sequence>MAQLGEGMAALELTDIFIAKKITGKQKLARLATHAASRFLRPGAGLLARIVE</sequence>
<evidence type="ECO:0000313" key="1">
    <source>
        <dbReference type="EMBL" id="GED24707.1"/>
    </source>
</evidence>
<keyword evidence="2" id="KW-1185">Reference proteome</keyword>